<protein>
    <submittedName>
        <fullName evidence="1">Uncharacterized protein</fullName>
    </submittedName>
</protein>
<reference evidence="1 2" key="1">
    <citation type="submission" date="2024-08" db="EMBL/GenBank/DDBJ databases">
        <title>Gnathostoma spinigerum genome.</title>
        <authorList>
            <person name="Gonzalez-Bertolin B."/>
            <person name="Monzon S."/>
            <person name="Zaballos A."/>
            <person name="Jimenez P."/>
            <person name="Dekumyoy P."/>
            <person name="Varona S."/>
            <person name="Cuesta I."/>
            <person name="Sumanam S."/>
            <person name="Adisakwattana P."/>
            <person name="Gasser R.B."/>
            <person name="Hernandez-Gonzalez A."/>
            <person name="Young N.D."/>
            <person name="Perteguer M.J."/>
        </authorList>
    </citation>
    <scope>NUCLEOTIDE SEQUENCE [LARGE SCALE GENOMIC DNA]</scope>
    <source>
        <strain evidence="1">AL3</strain>
        <tissue evidence="1">Liver</tissue>
    </source>
</reference>
<evidence type="ECO:0000313" key="1">
    <source>
        <dbReference type="EMBL" id="MFH4980284.1"/>
    </source>
</evidence>
<accession>A0ABD6ESL4</accession>
<sequence length="69" mass="8157">MNKICSRFRGLYMTNQQINSNFTQICHGIQSSLYPTEKYREPHRTICGHQFGVQNLPMTAMEYFMSTEF</sequence>
<keyword evidence="2" id="KW-1185">Reference proteome</keyword>
<dbReference type="EMBL" id="JBGFUD010005343">
    <property type="protein sequence ID" value="MFH4980284.1"/>
    <property type="molecule type" value="Genomic_DNA"/>
</dbReference>
<name>A0ABD6ESL4_9BILA</name>
<dbReference type="AlphaFoldDB" id="A0ABD6ESL4"/>
<proteinExistence type="predicted"/>
<gene>
    <name evidence="1" type="ORF">AB6A40_006993</name>
</gene>
<comment type="caution">
    <text evidence="1">The sequence shown here is derived from an EMBL/GenBank/DDBJ whole genome shotgun (WGS) entry which is preliminary data.</text>
</comment>
<evidence type="ECO:0000313" key="2">
    <source>
        <dbReference type="Proteomes" id="UP001608902"/>
    </source>
</evidence>
<dbReference type="Proteomes" id="UP001608902">
    <property type="component" value="Unassembled WGS sequence"/>
</dbReference>
<organism evidence="1 2">
    <name type="scientific">Gnathostoma spinigerum</name>
    <dbReference type="NCBI Taxonomy" id="75299"/>
    <lineage>
        <taxon>Eukaryota</taxon>
        <taxon>Metazoa</taxon>
        <taxon>Ecdysozoa</taxon>
        <taxon>Nematoda</taxon>
        <taxon>Chromadorea</taxon>
        <taxon>Rhabditida</taxon>
        <taxon>Spirurina</taxon>
        <taxon>Gnathostomatomorpha</taxon>
        <taxon>Gnathostomatoidea</taxon>
        <taxon>Gnathostomatidae</taxon>
        <taxon>Gnathostoma</taxon>
    </lineage>
</organism>